<gene>
    <name evidence="1" type="ORF">DPMN_120025</name>
</gene>
<name>A0A9D4GKB2_DREPO</name>
<reference evidence="1" key="1">
    <citation type="journal article" date="2019" name="bioRxiv">
        <title>The Genome of the Zebra Mussel, Dreissena polymorpha: A Resource for Invasive Species Research.</title>
        <authorList>
            <person name="McCartney M.A."/>
            <person name="Auch B."/>
            <person name="Kono T."/>
            <person name="Mallez S."/>
            <person name="Zhang Y."/>
            <person name="Obille A."/>
            <person name="Becker A."/>
            <person name="Abrahante J.E."/>
            <person name="Garbe J."/>
            <person name="Badalamenti J.P."/>
            <person name="Herman A."/>
            <person name="Mangelson H."/>
            <person name="Liachko I."/>
            <person name="Sullivan S."/>
            <person name="Sone E.D."/>
            <person name="Koren S."/>
            <person name="Silverstein K.A.T."/>
            <person name="Beckman K.B."/>
            <person name="Gohl D.M."/>
        </authorList>
    </citation>
    <scope>NUCLEOTIDE SEQUENCE</scope>
    <source>
        <strain evidence="1">Duluth1</strain>
        <tissue evidence="1">Whole animal</tissue>
    </source>
</reference>
<sequence>MVFLSYVFLSMSMQLWETRIANSNNDEALHISHHNMAVGPMQTLHGEKHMVDVCYPNLFRIPSGFIGEDYRFIRDSSVCPSEEYMDPAITENVLEQD</sequence>
<organism evidence="1 2">
    <name type="scientific">Dreissena polymorpha</name>
    <name type="common">Zebra mussel</name>
    <name type="synonym">Mytilus polymorpha</name>
    <dbReference type="NCBI Taxonomy" id="45954"/>
    <lineage>
        <taxon>Eukaryota</taxon>
        <taxon>Metazoa</taxon>
        <taxon>Spiralia</taxon>
        <taxon>Lophotrochozoa</taxon>
        <taxon>Mollusca</taxon>
        <taxon>Bivalvia</taxon>
        <taxon>Autobranchia</taxon>
        <taxon>Heteroconchia</taxon>
        <taxon>Euheterodonta</taxon>
        <taxon>Imparidentia</taxon>
        <taxon>Neoheterodontei</taxon>
        <taxon>Myida</taxon>
        <taxon>Dreissenoidea</taxon>
        <taxon>Dreissenidae</taxon>
        <taxon>Dreissena</taxon>
    </lineage>
</organism>
<evidence type="ECO:0000313" key="1">
    <source>
        <dbReference type="EMBL" id="KAH3818412.1"/>
    </source>
</evidence>
<accession>A0A9D4GKB2</accession>
<reference evidence="1" key="2">
    <citation type="submission" date="2020-11" db="EMBL/GenBank/DDBJ databases">
        <authorList>
            <person name="McCartney M.A."/>
            <person name="Auch B."/>
            <person name="Kono T."/>
            <person name="Mallez S."/>
            <person name="Becker A."/>
            <person name="Gohl D.M."/>
            <person name="Silverstein K.A.T."/>
            <person name="Koren S."/>
            <person name="Bechman K.B."/>
            <person name="Herman A."/>
            <person name="Abrahante J.E."/>
            <person name="Garbe J."/>
        </authorList>
    </citation>
    <scope>NUCLEOTIDE SEQUENCE</scope>
    <source>
        <strain evidence="1">Duluth1</strain>
        <tissue evidence="1">Whole animal</tissue>
    </source>
</reference>
<dbReference type="AlphaFoldDB" id="A0A9D4GKB2"/>
<keyword evidence="2" id="KW-1185">Reference proteome</keyword>
<dbReference type="Proteomes" id="UP000828390">
    <property type="component" value="Unassembled WGS sequence"/>
</dbReference>
<evidence type="ECO:0000313" key="2">
    <source>
        <dbReference type="Proteomes" id="UP000828390"/>
    </source>
</evidence>
<protein>
    <submittedName>
        <fullName evidence="1">Uncharacterized protein</fullName>
    </submittedName>
</protein>
<comment type="caution">
    <text evidence="1">The sequence shown here is derived from an EMBL/GenBank/DDBJ whole genome shotgun (WGS) entry which is preliminary data.</text>
</comment>
<proteinExistence type="predicted"/>
<dbReference type="EMBL" id="JAIWYP010000005">
    <property type="protein sequence ID" value="KAH3818412.1"/>
    <property type="molecule type" value="Genomic_DNA"/>
</dbReference>